<sequence length="87" mass="8657">MKMKKFTTFLCAVGVAGSLAVTPAPARACYTNCGTNNAGVAASVVVLGMLLLIIGTQLGSGTSGGGLASTKGSADDDKGEPQFVKDF</sequence>
<reference evidence="4 5" key="1">
    <citation type="journal article" date="2015" name="Antonie Van Leeuwenhoek">
        <title>Pseudooceanicola atlanticus gen. nov. sp. nov., isolated from surface seawater of the Atlantic Ocean and reclassification of Oceanicola batsensis, Oceanicola marinus, Oceanicola nitratireducens, Oceanicola nanhaiensis, Oceanicola antarcticus and Oceanicola flagellatus, as Pseudooceanicola batsensis comb. nov., Pseudooceanicola marinus comb. nov., Pseudooceanicola nitratireducens comb. nov., Pseudooceanicola nanhaiensis comb. nov., Pseudooceanicola antarcticus comb. nov., and Pseudooceanicola flagellatus comb. nov.</title>
        <authorList>
            <person name="Lai Q."/>
            <person name="Li G."/>
            <person name="Liu X."/>
            <person name="Du Y."/>
            <person name="Sun F."/>
            <person name="Shao Z."/>
        </authorList>
    </citation>
    <scope>NUCLEOTIDE SEQUENCE [LARGE SCALE GENOMIC DNA]</scope>
    <source>
        <strain evidence="4 5">22II-s11g</strain>
    </source>
</reference>
<keyword evidence="2" id="KW-0472">Membrane</keyword>
<feature type="compositionally biased region" description="Basic and acidic residues" evidence="1">
    <location>
        <begin position="73"/>
        <end position="87"/>
    </location>
</feature>
<gene>
    <name evidence="4" type="ORF">ATO9_18670</name>
</gene>
<dbReference type="EMBL" id="AQQX01000011">
    <property type="protein sequence ID" value="KGM47420.1"/>
    <property type="molecule type" value="Genomic_DNA"/>
</dbReference>
<feature type="region of interest" description="Disordered" evidence="1">
    <location>
        <begin position="58"/>
        <end position="87"/>
    </location>
</feature>
<dbReference type="RefSeq" id="WP_043752845.1">
    <property type="nucleotide sequence ID" value="NZ_CP051248.1"/>
</dbReference>
<organism evidence="4 5">
    <name type="scientific">Pseudooceanicola atlanticus</name>
    <dbReference type="NCBI Taxonomy" id="1461694"/>
    <lineage>
        <taxon>Bacteria</taxon>
        <taxon>Pseudomonadati</taxon>
        <taxon>Pseudomonadota</taxon>
        <taxon>Alphaproteobacteria</taxon>
        <taxon>Rhodobacterales</taxon>
        <taxon>Paracoccaceae</taxon>
        <taxon>Pseudooceanicola</taxon>
    </lineage>
</organism>
<keyword evidence="2" id="KW-0812">Transmembrane</keyword>
<feature type="transmembrane region" description="Helical" evidence="2">
    <location>
        <begin position="38"/>
        <end position="55"/>
    </location>
</feature>
<proteinExistence type="predicted"/>
<evidence type="ECO:0000313" key="4">
    <source>
        <dbReference type="EMBL" id="KGM47420.1"/>
    </source>
</evidence>
<dbReference type="AlphaFoldDB" id="A0A0A0EB33"/>
<dbReference type="Proteomes" id="UP000030004">
    <property type="component" value="Unassembled WGS sequence"/>
</dbReference>
<evidence type="ECO:0000256" key="3">
    <source>
        <dbReference type="SAM" id="SignalP"/>
    </source>
</evidence>
<comment type="caution">
    <text evidence="4">The sequence shown here is derived from an EMBL/GenBank/DDBJ whole genome shotgun (WGS) entry which is preliminary data.</text>
</comment>
<keyword evidence="3" id="KW-0732">Signal</keyword>
<accession>A0A0A0EB33</accession>
<evidence type="ECO:0000313" key="5">
    <source>
        <dbReference type="Proteomes" id="UP000030004"/>
    </source>
</evidence>
<name>A0A0A0EB33_9RHOB</name>
<evidence type="ECO:0000256" key="1">
    <source>
        <dbReference type="SAM" id="MobiDB-lite"/>
    </source>
</evidence>
<feature type="signal peptide" evidence="3">
    <location>
        <begin position="1"/>
        <end position="28"/>
    </location>
</feature>
<keyword evidence="5" id="KW-1185">Reference proteome</keyword>
<feature type="chain" id="PRO_5001968848" evidence="3">
    <location>
        <begin position="29"/>
        <end position="87"/>
    </location>
</feature>
<evidence type="ECO:0000256" key="2">
    <source>
        <dbReference type="SAM" id="Phobius"/>
    </source>
</evidence>
<keyword evidence="2" id="KW-1133">Transmembrane helix</keyword>
<protein>
    <submittedName>
        <fullName evidence="4">Uncharacterized protein</fullName>
    </submittedName>
</protein>